<dbReference type="EMBL" id="GBEZ01001634">
    <property type="protein sequence ID" value="JAC83356.1"/>
    <property type="molecule type" value="Transcribed_RNA"/>
</dbReference>
<evidence type="ECO:0000256" key="1">
    <source>
        <dbReference type="ARBA" id="ARBA00004141"/>
    </source>
</evidence>
<evidence type="ECO:0000256" key="5">
    <source>
        <dbReference type="SAM" id="Phobius"/>
    </source>
</evidence>
<feature type="transmembrane region" description="Helical" evidence="5">
    <location>
        <begin position="423"/>
        <end position="441"/>
    </location>
</feature>
<evidence type="ECO:0000256" key="2">
    <source>
        <dbReference type="ARBA" id="ARBA00022692"/>
    </source>
</evidence>
<dbReference type="GO" id="GO:0140359">
    <property type="term" value="F:ABC-type transporter activity"/>
    <property type="evidence" value="ECO:0007669"/>
    <property type="project" value="InterPro"/>
</dbReference>
<dbReference type="InterPro" id="IPR013525">
    <property type="entry name" value="ABC2_TM"/>
</dbReference>
<evidence type="ECO:0000259" key="6">
    <source>
        <dbReference type="Pfam" id="PF12698"/>
    </source>
</evidence>
<dbReference type="GO" id="GO:0016020">
    <property type="term" value="C:membrane"/>
    <property type="evidence" value="ECO:0007669"/>
    <property type="project" value="UniProtKB-SubCell"/>
</dbReference>
<feature type="transmembrane region" description="Helical" evidence="5">
    <location>
        <begin position="360"/>
        <end position="380"/>
    </location>
</feature>
<dbReference type="InterPro" id="IPR026082">
    <property type="entry name" value="ABCA"/>
</dbReference>
<name>A0A061SKV2_9CHLO</name>
<evidence type="ECO:0000256" key="4">
    <source>
        <dbReference type="ARBA" id="ARBA00023136"/>
    </source>
</evidence>
<dbReference type="PANTHER" id="PTHR19229">
    <property type="entry name" value="ATP-BINDING CASSETTE TRANSPORTER SUBFAMILY A ABCA"/>
    <property type="match status" value="1"/>
</dbReference>
<comment type="subcellular location">
    <subcellularLocation>
        <location evidence="1">Membrane</location>
        <topology evidence="1">Multi-pass membrane protein</topology>
    </subcellularLocation>
</comment>
<sequence>MAITNLIQLHRSVPIQFLALLKKNVLISWRSRAASLLQLVGPVLCIFLLCGIGLIVRSSGLFSITSNSDTWTVGTQLSFPEPKTVGSIPSCNSDFFIQRKDCFAFIYAPKDVAVADEIVTGIRIHNDPPIPETEVLGLQNLREMDAWLLENPGKCLGGIYFEVEENNLWENSDPMKIRYVIQTNSTVKLFKGNFQDPNFYVQLPLQQAVEREAFRYFKKQKAEQALGSTGGNQKKDVEGVESEPIQNQTALLPWQFTFKAFPRAAHPSAASPLALAGYAMLAPFVFASSMLSFGITLSSVVHEKETGIRQHLNSIGMSASAYWASWLAFHLLLAAASSALVCLAGMAAGMGPFLINSFQVVYALFFLFEASMATMSYATAAFIRQSSVATHWSFCIFILGWICQIVVSFGFPYSGEFHESVPLAYVAMSLLPWNLLCKGLMDLSIGIRTGRENQGITWERRYSYCSPVSRGEAHGSAEGALSRPEAGCIMPLGEIYVVQACGRPIKGPRAWKRGSTTPRAFCWPPCHSLISPYSHSANRAVPSPLKHAHMNSSPPPFLPPLHPLSISLFASVPLSLSLSL</sequence>
<feature type="non-terminal residue" evidence="7">
    <location>
        <position position="580"/>
    </location>
</feature>
<keyword evidence="3 5" id="KW-1133">Transmembrane helix</keyword>
<proteinExistence type="predicted"/>
<evidence type="ECO:0000256" key="3">
    <source>
        <dbReference type="ARBA" id="ARBA00022989"/>
    </source>
</evidence>
<dbReference type="AlphaFoldDB" id="A0A061SKV2"/>
<feature type="transmembrane region" description="Helical" evidence="5">
    <location>
        <begin position="275"/>
        <end position="301"/>
    </location>
</feature>
<evidence type="ECO:0000313" key="7">
    <source>
        <dbReference type="EMBL" id="JAC83356.1"/>
    </source>
</evidence>
<dbReference type="Pfam" id="PF12698">
    <property type="entry name" value="ABC2_membrane_3"/>
    <property type="match status" value="1"/>
</dbReference>
<dbReference type="PANTHER" id="PTHR19229:SF205">
    <property type="entry name" value="ABC TRANSPORTER A FAMILY MEMBER 1-RELATED"/>
    <property type="match status" value="1"/>
</dbReference>
<keyword evidence="4 5" id="KW-0472">Membrane</keyword>
<protein>
    <submittedName>
        <fullName evidence="7">Abc transporter a family member 2-like</fullName>
    </submittedName>
</protein>
<keyword evidence="2 5" id="KW-0812">Transmembrane</keyword>
<accession>A0A061SKV2</accession>
<gene>
    <name evidence="7" type="ORF">TSPGSL018_3545</name>
</gene>
<feature type="transmembrane region" description="Helical" evidence="5">
    <location>
        <begin position="322"/>
        <end position="348"/>
    </location>
</feature>
<dbReference type="GO" id="GO:0005319">
    <property type="term" value="F:lipid transporter activity"/>
    <property type="evidence" value="ECO:0007669"/>
    <property type="project" value="TreeGrafter"/>
</dbReference>
<reference evidence="7" key="1">
    <citation type="submission" date="2014-05" db="EMBL/GenBank/DDBJ databases">
        <title>The transcriptome of the halophilic microalga Tetraselmis sp. GSL018 isolated from the Great Salt Lake, Utah.</title>
        <authorList>
            <person name="Jinkerson R.E."/>
            <person name="D'Adamo S."/>
            <person name="Posewitz M.C."/>
        </authorList>
    </citation>
    <scope>NUCLEOTIDE SEQUENCE</scope>
    <source>
        <strain evidence="7">GSL018</strain>
    </source>
</reference>
<feature type="domain" description="ABC-2 type transporter transmembrane" evidence="6">
    <location>
        <begin position="180"/>
        <end position="447"/>
    </location>
</feature>
<feature type="transmembrane region" description="Helical" evidence="5">
    <location>
        <begin position="36"/>
        <end position="56"/>
    </location>
</feature>
<feature type="transmembrane region" description="Helical" evidence="5">
    <location>
        <begin position="392"/>
        <end position="411"/>
    </location>
</feature>
<organism evidence="7">
    <name type="scientific">Tetraselmis sp. GSL018</name>
    <dbReference type="NCBI Taxonomy" id="582737"/>
    <lineage>
        <taxon>Eukaryota</taxon>
        <taxon>Viridiplantae</taxon>
        <taxon>Chlorophyta</taxon>
        <taxon>core chlorophytes</taxon>
        <taxon>Chlorodendrophyceae</taxon>
        <taxon>Chlorodendrales</taxon>
        <taxon>Chlorodendraceae</taxon>
        <taxon>Tetraselmis</taxon>
    </lineage>
</organism>